<evidence type="ECO:0000256" key="11">
    <source>
        <dbReference type="SAM" id="MobiDB-lite"/>
    </source>
</evidence>
<feature type="region of interest" description="Disordered" evidence="11">
    <location>
        <begin position="147"/>
        <end position="166"/>
    </location>
</feature>
<comment type="caution">
    <text evidence="13">The sequence shown here is derived from an EMBL/GenBank/DDBJ whole genome shotgun (WGS) entry which is preliminary data.</text>
</comment>
<dbReference type="PANTHER" id="PTHR15822:SF4">
    <property type="entry name" value="TYROSYL-DNA PHOSPHODIESTERASE 2"/>
    <property type="match status" value="1"/>
</dbReference>
<dbReference type="Proteomes" id="UP000053558">
    <property type="component" value="Unassembled WGS sequence"/>
</dbReference>
<evidence type="ECO:0000256" key="6">
    <source>
        <dbReference type="ARBA" id="ARBA00022763"/>
    </source>
</evidence>
<comment type="subcellular location">
    <subcellularLocation>
        <location evidence="3">Nucleus</location>
        <location evidence="3">PML body</location>
    </subcellularLocation>
</comment>
<evidence type="ECO:0000313" key="13">
    <source>
        <dbReference type="EMBL" id="EIW77309.1"/>
    </source>
</evidence>
<proteinExistence type="predicted"/>
<keyword evidence="10" id="KW-0539">Nucleus</keyword>
<evidence type="ECO:0000259" key="12">
    <source>
        <dbReference type="Pfam" id="PF03372"/>
    </source>
</evidence>
<sequence length="334" mass="36511">MRGATLGRARTRLGRALSAFDHAGCRWTAIPLRPHAPSTHGPSSSRPEDRHAIGKQLSLTSWNIQASPSKLAERSELILDHILKGPKSSDTIVLQEVAPSVRQLLLDDPRVRSSFLTTDAEDNTAFKGVPFATMTLLSNERFVSPLSLTETDEGESESKGEGEREGGSMMVLDSVFRMTLPRRYGRDALCVNLRDPATPGAVMRLLNVHLDSLDSWFRRVLEMHLLDDLLREDGCSGGIIAGDVNAIHANDDTLANKHGLIDAWVALPRSRTGSNGGATWGVGVKREDGRKPRRLDKVVMLGLEPVEIEVLTPGLIDTGTPWSDHCGLRCTFTV</sequence>
<comment type="cofactor">
    <cofactor evidence="2">
        <name>Mg(2+)</name>
        <dbReference type="ChEBI" id="CHEBI:18420"/>
    </cofactor>
</comment>
<name>A0A5M3MDH7_CONPW</name>
<dbReference type="GO" id="GO:0003697">
    <property type="term" value="F:single-stranded DNA binding"/>
    <property type="evidence" value="ECO:0007669"/>
    <property type="project" value="TreeGrafter"/>
</dbReference>
<comment type="cofactor">
    <cofactor evidence="1">
        <name>Mn(2+)</name>
        <dbReference type="ChEBI" id="CHEBI:29035"/>
    </cofactor>
</comment>
<gene>
    <name evidence="13" type="ORF">CONPUDRAFT_92468</name>
</gene>
<keyword evidence="4" id="KW-0540">Nuclease</keyword>
<dbReference type="GO" id="GO:0004518">
    <property type="term" value="F:nuclease activity"/>
    <property type="evidence" value="ECO:0007669"/>
    <property type="project" value="UniProtKB-KW"/>
</dbReference>
<dbReference type="Gene3D" id="3.60.10.10">
    <property type="entry name" value="Endonuclease/exonuclease/phosphatase"/>
    <property type="match status" value="1"/>
</dbReference>
<evidence type="ECO:0000256" key="10">
    <source>
        <dbReference type="ARBA" id="ARBA00023242"/>
    </source>
</evidence>
<keyword evidence="14" id="KW-1185">Reference proteome</keyword>
<dbReference type="GO" id="GO:0070260">
    <property type="term" value="F:5'-tyrosyl-DNA phosphodiesterase activity"/>
    <property type="evidence" value="ECO:0007669"/>
    <property type="project" value="TreeGrafter"/>
</dbReference>
<dbReference type="InterPro" id="IPR036691">
    <property type="entry name" value="Endo/exonu/phosph_ase_sf"/>
</dbReference>
<dbReference type="AlphaFoldDB" id="A0A5M3MDH7"/>
<accession>A0A5M3MDH7</accession>
<dbReference type="SUPFAM" id="SSF56219">
    <property type="entry name" value="DNase I-like"/>
    <property type="match status" value="1"/>
</dbReference>
<reference evidence="14" key="1">
    <citation type="journal article" date="2012" name="Science">
        <title>The Paleozoic origin of enzymatic lignin decomposition reconstructed from 31 fungal genomes.</title>
        <authorList>
            <person name="Floudas D."/>
            <person name="Binder M."/>
            <person name="Riley R."/>
            <person name="Barry K."/>
            <person name="Blanchette R.A."/>
            <person name="Henrissat B."/>
            <person name="Martinez A.T."/>
            <person name="Otillar R."/>
            <person name="Spatafora J.W."/>
            <person name="Yadav J.S."/>
            <person name="Aerts A."/>
            <person name="Benoit I."/>
            <person name="Boyd A."/>
            <person name="Carlson A."/>
            <person name="Copeland A."/>
            <person name="Coutinho P.M."/>
            <person name="de Vries R.P."/>
            <person name="Ferreira P."/>
            <person name="Findley K."/>
            <person name="Foster B."/>
            <person name="Gaskell J."/>
            <person name="Glotzer D."/>
            <person name="Gorecki P."/>
            <person name="Heitman J."/>
            <person name="Hesse C."/>
            <person name="Hori C."/>
            <person name="Igarashi K."/>
            <person name="Jurgens J.A."/>
            <person name="Kallen N."/>
            <person name="Kersten P."/>
            <person name="Kohler A."/>
            <person name="Kuees U."/>
            <person name="Kumar T.K.A."/>
            <person name="Kuo A."/>
            <person name="LaButti K."/>
            <person name="Larrondo L.F."/>
            <person name="Lindquist E."/>
            <person name="Ling A."/>
            <person name="Lombard V."/>
            <person name="Lucas S."/>
            <person name="Lundell T."/>
            <person name="Martin R."/>
            <person name="McLaughlin D.J."/>
            <person name="Morgenstern I."/>
            <person name="Morin E."/>
            <person name="Murat C."/>
            <person name="Nagy L.G."/>
            <person name="Nolan M."/>
            <person name="Ohm R.A."/>
            <person name="Patyshakuliyeva A."/>
            <person name="Rokas A."/>
            <person name="Ruiz-Duenas F.J."/>
            <person name="Sabat G."/>
            <person name="Salamov A."/>
            <person name="Samejima M."/>
            <person name="Schmutz J."/>
            <person name="Slot J.C."/>
            <person name="St John F."/>
            <person name="Stenlid J."/>
            <person name="Sun H."/>
            <person name="Sun S."/>
            <person name="Syed K."/>
            <person name="Tsang A."/>
            <person name="Wiebenga A."/>
            <person name="Young D."/>
            <person name="Pisabarro A."/>
            <person name="Eastwood D.C."/>
            <person name="Martin F."/>
            <person name="Cullen D."/>
            <person name="Grigoriev I.V."/>
            <person name="Hibbett D.S."/>
        </authorList>
    </citation>
    <scope>NUCLEOTIDE SEQUENCE [LARGE SCALE GENOMIC DNA]</scope>
    <source>
        <strain evidence="14">RWD-64-598 SS2</strain>
    </source>
</reference>
<organism evidence="13 14">
    <name type="scientific">Coniophora puteana (strain RWD-64-598)</name>
    <name type="common">Brown rot fungus</name>
    <dbReference type="NCBI Taxonomy" id="741705"/>
    <lineage>
        <taxon>Eukaryota</taxon>
        <taxon>Fungi</taxon>
        <taxon>Dikarya</taxon>
        <taxon>Basidiomycota</taxon>
        <taxon>Agaricomycotina</taxon>
        <taxon>Agaricomycetes</taxon>
        <taxon>Agaricomycetidae</taxon>
        <taxon>Boletales</taxon>
        <taxon>Coniophorineae</taxon>
        <taxon>Coniophoraceae</taxon>
        <taxon>Coniophora</taxon>
    </lineage>
</organism>
<dbReference type="PANTHER" id="PTHR15822">
    <property type="entry name" value="TRAF AND TNF RECEPTOR-ASSOCIATED PROTEIN"/>
    <property type="match status" value="1"/>
</dbReference>
<evidence type="ECO:0000256" key="7">
    <source>
        <dbReference type="ARBA" id="ARBA00022801"/>
    </source>
</evidence>
<feature type="region of interest" description="Disordered" evidence="11">
    <location>
        <begin position="32"/>
        <end position="51"/>
    </location>
</feature>
<dbReference type="InterPro" id="IPR051547">
    <property type="entry name" value="TDP2-like"/>
</dbReference>
<feature type="compositionally biased region" description="Basic and acidic residues" evidence="11">
    <location>
        <begin position="156"/>
        <end position="166"/>
    </location>
</feature>
<dbReference type="OrthoDB" id="9975959at2759"/>
<dbReference type="RefSeq" id="XP_007772702.1">
    <property type="nucleotide sequence ID" value="XM_007774512.1"/>
</dbReference>
<dbReference type="GO" id="GO:0046872">
    <property type="term" value="F:metal ion binding"/>
    <property type="evidence" value="ECO:0007669"/>
    <property type="project" value="UniProtKB-KW"/>
</dbReference>
<dbReference type="KEGG" id="cput:CONPUDRAFT_92468"/>
<evidence type="ECO:0000256" key="8">
    <source>
        <dbReference type="ARBA" id="ARBA00022842"/>
    </source>
</evidence>
<evidence type="ECO:0000256" key="4">
    <source>
        <dbReference type="ARBA" id="ARBA00022722"/>
    </source>
</evidence>
<keyword evidence="6" id="KW-0227">DNA damage</keyword>
<evidence type="ECO:0000256" key="5">
    <source>
        <dbReference type="ARBA" id="ARBA00022723"/>
    </source>
</evidence>
<feature type="domain" description="Endonuclease/exonuclease/phosphatase" evidence="12">
    <location>
        <begin position="61"/>
        <end position="325"/>
    </location>
</feature>
<evidence type="ECO:0000256" key="3">
    <source>
        <dbReference type="ARBA" id="ARBA00004322"/>
    </source>
</evidence>
<evidence type="ECO:0000313" key="14">
    <source>
        <dbReference type="Proteomes" id="UP000053558"/>
    </source>
</evidence>
<dbReference type="GO" id="GO:0005737">
    <property type="term" value="C:cytoplasm"/>
    <property type="evidence" value="ECO:0007669"/>
    <property type="project" value="TreeGrafter"/>
</dbReference>
<protein>
    <recommendedName>
        <fullName evidence="12">Endonuclease/exonuclease/phosphatase domain-containing protein</fullName>
    </recommendedName>
</protein>
<dbReference type="OMA" id="PWIRENW"/>
<keyword evidence="5" id="KW-0479">Metal-binding</keyword>
<keyword evidence="9" id="KW-0234">DNA repair</keyword>
<evidence type="ECO:0000256" key="2">
    <source>
        <dbReference type="ARBA" id="ARBA00001946"/>
    </source>
</evidence>
<dbReference type="Pfam" id="PF03372">
    <property type="entry name" value="Exo_endo_phos"/>
    <property type="match status" value="1"/>
</dbReference>
<evidence type="ECO:0000256" key="1">
    <source>
        <dbReference type="ARBA" id="ARBA00001936"/>
    </source>
</evidence>
<dbReference type="InterPro" id="IPR005135">
    <property type="entry name" value="Endo/exonuclease/phosphatase"/>
</dbReference>
<dbReference type="EMBL" id="JH711584">
    <property type="protein sequence ID" value="EIW77309.1"/>
    <property type="molecule type" value="Genomic_DNA"/>
</dbReference>
<keyword evidence="8" id="KW-0460">Magnesium</keyword>
<evidence type="ECO:0000256" key="9">
    <source>
        <dbReference type="ARBA" id="ARBA00023204"/>
    </source>
</evidence>
<keyword evidence="7" id="KW-0378">Hydrolase</keyword>
<dbReference type="GeneID" id="19211527"/>
<dbReference type="GO" id="GO:0006302">
    <property type="term" value="P:double-strand break repair"/>
    <property type="evidence" value="ECO:0007669"/>
    <property type="project" value="TreeGrafter"/>
</dbReference>